<dbReference type="GO" id="GO:0016740">
    <property type="term" value="F:transferase activity"/>
    <property type="evidence" value="ECO:0007669"/>
    <property type="project" value="UniProtKB-KW"/>
</dbReference>
<evidence type="ECO:0000259" key="10">
    <source>
        <dbReference type="PROSITE" id="PS51898"/>
    </source>
</evidence>
<evidence type="ECO:0000256" key="7">
    <source>
        <dbReference type="ARBA" id="ARBA00023195"/>
    </source>
</evidence>
<keyword evidence="6" id="KW-0233">DNA recombination</keyword>
<comment type="similarity">
    <text evidence="1">Belongs to the 'phage' integrase family.</text>
</comment>
<dbReference type="GO" id="GO:0006310">
    <property type="term" value="P:DNA recombination"/>
    <property type="evidence" value="ECO:0007669"/>
    <property type="project" value="UniProtKB-KW"/>
</dbReference>
<keyword evidence="4" id="KW-0229">DNA integration</keyword>
<dbReference type="Proteomes" id="UP000224252">
    <property type="component" value="Segment"/>
</dbReference>
<dbReference type="InterPro" id="IPR010998">
    <property type="entry name" value="Integrase_recombinase_N"/>
</dbReference>
<evidence type="ECO:0000256" key="4">
    <source>
        <dbReference type="ARBA" id="ARBA00022908"/>
    </source>
</evidence>
<evidence type="ECO:0000256" key="3">
    <source>
        <dbReference type="ARBA" id="ARBA00022679"/>
    </source>
</evidence>
<dbReference type="SUPFAM" id="SSF56349">
    <property type="entry name" value="DNA breaking-rejoining enzymes"/>
    <property type="match status" value="1"/>
</dbReference>
<keyword evidence="7" id="KW-1179">Viral genome integration</keyword>
<evidence type="ECO:0000313" key="12">
    <source>
        <dbReference type="Proteomes" id="UP000224252"/>
    </source>
</evidence>
<name>A0A248SL35_9CAUD</name>
<proteinExistence type="inferred from homology"/>
<dbReference type="CDD" id="cd00801">
    <property type="entry name" value="INT_P4_C"/>
    <property type="match status" value="1"/>
</dbReference>
<feature type="domain" description="Tyr recombinase" evidence="10">
    <location>
        <begin position="215"/>
        <end position="394"/>
    </location>
</feature>
<dbReference type="EMBL" id="MF612073">
    <property type="protein sequence ID" value="ASV45100.1"/>
    <property type="molecule type" value="Genomic_DNA"/>
</dbReference>
<dbReference type="Pfam" id="PF13356">
    <property type="entry name" value="Arm-DNA-bind_3"/>
    <property type="match status" value="1"/>
</dbReference>
<keyword evidence="12" id="KW-1185">Reference proteome</keyword>
<evidence type="ECO:0000313" key="11">
    <source>
        <dbReference type="EMBL" id="ASV45100.1"/>
    </source>
</evidence>
<dbReference type="GO" id="GO:0015074">
    <property type="term" value="P:DNA integration"/>
    <property type="evidence" value="ECO:0007669"/>
    <property type="project" value="UniProtKB-KW"/>
</dbReference>
<evidence type="ECO:0000256" key="8">
    <source>
        <dbReference type="ARBA" id="ARBA00023296"/>
    </source>
</evidence>
<comment type="function">
    <text evidence="9">Integrase is necessary for integration of the phage into the host genome by site-specific recombination. In conjunction with excisionase, integrase is also necessary for excision of the prophage from the host genome.</text>
</comment>
<accession>A0A248SL35</accession>
<dbReference type="Gene3D" id="1.10.150.130">
    <property type="match status" value="1"/>
</dbReference>
<dbReference type="InterPro" id="IPR025166">
    <property type="entry name" value="Integrase_DNA_bind_dom"/>
</dbReference>
<organism evidence="11 12">
    <name type="scientific">Klebsiella phage SopranoGao</name>
    <dbReference type="NCBI Taxonomy" id="2026944"/>
    <lineage>
        <taxon>Viruses</taxon>
        <taxon>Duplodnaviria</taxon>
        <taxon>Heunggongvirae</taxon>
        <taxon>Uroviricota</taxon>
        <taxon>Caudoviricetes</taxon>
        <taxon>Lastavirus</taxon>
        <taxon>Lastavirus sopranogao</taxon>
    </lineage>
</organism>
<dbReference type="PANTHER" id="PTHR30629:SF2">
    <property type="entry name" value="PROPHAGE INTEGRASE INTS-RELATED"/>
    <property type="match status" value="1"/>
</dbReference>
<dbReference type="Pfam" id="PF00589">
    <property type="entry name" value="Phage_integrase"/>
    <property type="match status" value="1"/>
</dbReference>
<dbReference type="PROSITE" id="PS51898">
    <property type="entry name" value="TYR_RECOMBINASE"/>
    <property type="match status" value="1"/>
</dbReference>
<dbReference type="GO" id="GO:0075713">
    <property type="term" value="P:establishment of integrated proviral latency"/>
    <property type="evidence" value="ECO:0007669"/>
    <property type="project" value="UniProtKB-KW"/>
</dbReference>
<protein>
    <recommendedName>
        <fullName evidence="2">Integrase</fullName>
    </recommendedName>
</protein>
<gene>
    <name evidence="11" type="ORF">SopranoGao_77</name>
</gene>
<dbReference type="GO" id="GO:0046718">
    <property type="term" value="P:symbiont entry into host cell"/>
    <property type="evidence" value="ECO:0007669"/>
    <property type="project" value="UniProtKB-KW"/>
</dbReference>
<dbReference type="Gene3D" id="3.30.160.390">
    <property type="entry name" value="Integrase, DNA-binding domain"/>
    <property type="match status" value="1"/>
</dbReference>
<dbReference type="InterPro" id="IPR038488">
    <property type="entry name" value="Integrase_DNA-bd_sf"/>
</dbReference>
<dbReference type="InterPro" id="IPR050808">
    <property type="entry name" value="Phage_Integrase"/>
</dbReference>
<evidence type="ECO:0000256" key="5">
    <source>
        <dbReference type="ARBA" id="ARBA00023125"/>
    </source>
</evidence>
<dbReference type="InterPro" id="IPR002104">
    <property type="entry name" value="Integrase_catalytic"/>
</dbReference>
<evidence type="ECO:0000256" key="1">
    <source>
        <dbReference type="ARBA" id="ARBA00008857"/>
    </source>
</evidence>
<evidence type="ECO:0000256" key="2">
    <source>
        <dbReference type="ARBA" id="ARBA00016082"/>
    </source>
</evidence>
<evidence type="ECO:0000256" key="6">
    <source>
        <dbReference type="ARBA" id="ARBA00023172"/>
    </source>
</evidence>
<dbReference type="GO" id="GO:0044826">
    <property type="term" value="P:viral genome integration into host DNA"/>
    <property type="evidence" value="ECO:0007669"/>
    <property type="project" value="UniProtKB-KW"/>
</dbReference>
<keyword evidence="5" id="KW-0238">DNA-binding</keyword>
<dbReference type="Gene3D" id="1.10.443.10">
    <property type="entry name" value="Intergrase catalytic core"/>
    <property type="match status" value="1"/>
</dbReference>
<keyword evidence="3" id="KW-0808">Transferase</keyword>
<evidence type="ECO:0000256" key="9">
    <source>
        <dbReference type="ARBA" id="ARBA00049605"/>
    </source>
</evidence>
<dbReference type="GO" id="GO:0003677">
    <property type="term" value="F:DNA binding"/>
    <property type="evidence" value="ECO:0007669"/>
    <property type="project" value="UniProtKB-KW"/>
</dbReference>
<keyword evidence="8" id="KW-1160">Virus entry into host cell</keyword>
<reference evidence="11 12" key="1">
    <citation type="submission" date="2017-08" db="EMBL/GenBank/DDBJ databases">
        <authorList>
            <person name="de Groot N.N."/>
        </authorList>
    </citation>
    <scope>NUCLEOTIDE SEQUENCE [LARGE SCALE GENOMIC DNA]</scope>
</reference>
<dbReference type="InterPro" id="IPR013762">
    <property type="entry name" value="Integrase-like_cat_sf"/>
</dbReference>
<dbReference type="PANTHER" id="PTHR30629">
    <property type="entry name" value="PROPHAGE INTEGRASE"/>
    <property type="match status" value="1"/>
</dbReference>
<dbReference type="InterPro" id="IPR011010">
    <property type="entry name" value="DNA_brk_join_enz"/>
</dbReference>
<sequence>MPSLTDGQIKNALKRVAKAQKPETLVDGEGRGTGRLILVIKPQPTRVTSVFYAQQWRDGKRKLKKLGEYPHMSLADAREVFTRDFSATINKGASIKVQGDTRPGTVGDLFEGYADWLRDSGKMSHKEARKGLNKIADELGRNRLARDIEPVDVLNVLRPIYERGKKAMADHVRSYVRSAYSWGMKSENDYRSTSPRRFNLVSNPAAGIPTEPKKPGERWLREDEWVKMWRWLQNPDSLTHESYPLAIMLLMLTGQRVQEICTLHKDQYDAEEGIIDWHKTKNGRPHAIPLPSLAKELLDSITPNEHGWYFPGQKDPSTSVQHQTLYSFLWRQRDRGVIPHVTNRDLRRTFKTLAGKAGLTQEIRDRLQNHARFDVSSRHYDRYSYMDEKREAMDIWDKFVRDMIRDKTPPRLTVIAGTEAA</sequence>